<dbReference type="OMA" id="QIEPRWM"/>
<dbReference type="VEuPathDB" id="FungiDB:HCDG_04406"/>
<feature type="compositionally biased region" description="Polar residues" evidence="1">
    <location>
        <begin position="341"/>
        <end position="366"/>
    </location>
</feature>
<feature type="region of interest" description="Disordered" evidence="1">
    <location>
        <begin position="186"/>
        <end position="206"/>
    </location>
</feature>
<dbReference type="HOGENOM" id="CLU_420313_0_0_1"/>
<organism evidence="2 3">
    <name type="scientific">Ajellomyces capsulatus (strain H143)</name>
    <name type="common">Darling's disease fungus</name>
    <name type="synonym">Histoplasma capsulatum</name>
    <dbReference type="NCBI Taxonomy" id="544712"/>
    <lineage>
        <taxon>Eukaryota</taxon>
        <taxon>Fungi</taxon>
        <taxon>Dikarya</taxon>
        <taxon>Ascomycota</taxon>
        <taxon>Pezizomycotina</taxon>
        <taxon>Eurotiomycetes</taxon>
        <taxon>Eurotiomycetidae</taxon>
        <taxon>Onygenales</taxon>
        <taxon>Ajellomycetaceae</taxon>
        <taxon>Histoplasma</taxon>
    </lineage>
</organism>
<protein>
    <submittedName>
        <fullName evidence="2">Uncharacterized protein</fullName>
    </submittedName>
</protein>
<dbReference type="EMBL" id="GG692423">
    <property type="protein sequence ID" value="EER41759.1"/>
    <property type="molecule type" value="Genomic_DNA"/>
</dbReference>
<dbReference type="AlphaFoldDB" id="C6HDX5"/>
<evidence type="ECO:0000313" key="3">
    <source>
        <dbReference type="Proteomes" id="UP000002624"/>
    </source>
</evidence>
<feature type="region of interest" description="Disordered" evidence="1">
    <location>
        <begin position="341"/>
        <end position="374"/>
    </location>
</feature>
<sequence>MGNNISSTTIGHSLKAICNSSDRKESLFKAVAAEINRQNGVYQLTKRHTFFQEFDWEGRSLSEEQVVGLAALTKGWELNDDDLEELRKSAQIWASQPGLFFDTREADRTGMLGLIQFCSNDIEQIEDVDPTRRKVDLIVMFEAIQQEVEHRRCSKKKKTHEVAVDPEPPQRTISKVLSDIVEASGPFSTQETKRRRRKLNKQSAGGSKWAQIEPRWMVLALQGATVKSFEGRQWQSIEIKAMNAYLEVLGARKEEHLLSTAYSEILKEYRRRASTTVRDPEEAPTETICEQGGTQNGSYLPQKRTPSDLEKSPSKRRCDGRNEQACQLNIQQGDGHIPSETVQARSASSGQQHCDVTNHNPASQTPAGPGINLQPQLELTGSQYAHPTGGCIEAPSRLLDMTWGEDVPSHVLRPIVDVSRQDSVRWEDDASTNNPATLNVNESFPPHPAADSNLFYNGETTAQIPIWQNVVFDPDTQDVTNEVSQNVFYSLDTNNSTNGSWQDGFFDPDTQHPTNGLWRNVLASETNLNDSMGFHQLLPQFPYCGGLDAQPSEF</sequence>
<gene>
    <name evidence="2" type="ORF">HCDG_04406</name>
</gene>
<evidence type="ECO:0000256" key="1">
    <source>
        <dbReference type="SAM" id="MobiDB-lite"/>
    </source>
</evidence>
<reference evidence="3" key="1">
    <citation type="submission" date="2009-05" db="EMBL/GenBank/DDBJ databases">
        <title>The genome sequence of Ajellomyces capsulatus strain H143.</title>
        <authorList>
            <person name="Champion M."/>
            <person name="Cuomo C.A."/>
            <person name="Ma L.-J."/>
            <person name="Henn M.R."/>
            <person name="Sil A."/>
            <person name="Goldman B."/>
            <person name="Young S.K."/>
            <person name="Kodira C.D."/>
            <person name="Zeng Q."/>
            <person name="Koehrsen M."/>
            <person name="Alvarado L."/>
            <person name="Berlin A.M."/>
            <person name="Borenstein D."/>
            <person name="Chen Z."/>
            <person name="Engels R."/>
            <person name="Freedman E."/>
            <person name="Gellesch M."/>
            <person name="Goldberg J."/>
            <person name="Griggs A."/>
            <person name="Gujja S."/>
            <person name="Heiman D.I."/>
            <person name="Hepburn T.A."/>
            <person name="Howarth C."/>
            <person name="Jen D."/>
            <person name="Larson L."/>
            <person name="Lewis B."/>
            <person name="Mehta T."/>
            <person name="Park D."/>
            <person name="Pearson M."/>
            <person name="Roberts A."/>
            <person name="Saif S."/>
            <person name="Shea T.D."/>
            <person name="Shenoy N."/>
            <person name="Sisk P."/>
            <person name="Stolte C."/>
            <person name="Sykes S."/>
            <person name="Walk T."/>
            <person name="White J."/>
            <person name="Yandava C."/>
            <person name="Klein B."/>
            <person name="McEwen J.G."/>
            <person name="Puccia R."/>
            <person name="Goldman G.H."/>
            <person name="Felipe M.S."/>
            <person name="Nino-Vega G."/>
            <person name="San-Blas G."/>
            <person name="Taylor J.W."/>
            <person name="Mendoza L."/>
            <person name="Galagan J.E."/>
            <person name="Nusbaum C."/>
            <person name="Birren B.W."/>
        </authorList>
    </citation>
    <scope>NUCLEOTIDE SEQUENCE [LARGE SCALE GENOMIC DNA]</scope>
    <source>
        <strain evidence="3">H143</strain>
    </source>
</reference>
<evidence type="ECO:0000313" key="2">
    <source>
        <dbReference type="EMBL" id="EER41759.1"/>
    </source>
</evidence>
<accession>C6HDX5</accession>
<feature type="compositionally biased region" description="Basic and acidic residues" evidence="1">
    <location>
        <begin position="305"/>
        <end position="321"/>
    </location>
</feature>
<proteinExistence type="predicted"/>
<dbReference type="OrthoDB" id="4509088at2759"/>
<feature type="region of interest" description="Disordered" evidence="1">
    <location>
        <begin position="272"/>
        <end position="321"/>
    </location>
</feature>
<name>C6HDX5_AJECH</name>
<dbReference type="Proteomes" id="UP000002624">
    <property type="component" value="Unassembled WGS sequence"/>
</dbReference>